<dbReference type="Proteomes" id="UP001220324">
    <property type="component" value="Unassembled WGS sequence"/>
</dbReference>
<feature type="compositionally biased region" description="Polar residues" evidence="1">
    <location>
        <begin position="236"/>
        <end position="258"/>
    </location>
</feature>
<evidence type="ECO:0000313" key="3">
    <source>
        <dbReference type="EMBL" id="KAJ5533379.1"/>
    </source>
</evidence>
<keyword evidence="2" id="KW-1133">Transmembrane helix</keyword>
<feature type="transmembrane region" description="Helical" evidence="2">
    <location>
        <begin position="281"/>
        <end position="302"/>
    </location>
</feature>
<feature type="region of interest" description="Disordered" evidence="1">
    <location>
        <begin position="17"/>
        <end position="45"/>
    </location>
</feature>
<accession>A0AAD6CQY4</accession>
<feature type="region of interest" description="Disordered" evidence="1">
    <location>
        <begin position="157"/>
        <end position="213"/>
    </location>
</feature>
<protein>
    <submittedName>
        <fullName evidence="3">Uncharacterized protein</fullName>
    </submittedName>
</protein>
<gene>
    <name evidence="3" type="ORF">N7494_009931</name>
</gene>
<evidence type="ECO:0000256" key="1">
    <source>
        <dbReference type="SAM" id="MobiDB-lite"/>
    </source>
</evidence>
<organism evidence="3 4">
    <name type="scientific">Penicillium frequentans</name>
    <dbReference type="NCBI Taxonomy" id="3151616"/>
    <lineage>
        <taxon>Eukaryota</taxon>
        <taxon>Fungi</taxon>
        <taxon>Dikarya</taxon>
        <taxon>Ascomycota</taxon>
        <taxon>Pezizomycotina</taxon>
        <taxon>Eurotiomycetes</taxon>
        <taxon>Eurotiomycetidae</taxon>
        <taxon>Eurotiales</taxon>
        <taxon>Aspergillaceae</taxon>
        <taxon>Penicillium</taxon>
    </lineage>
</organism>
<feature type="compositionally biased region" description="Polar residues" evidence="1">
    <location>
        <begin position="163"/>
        <end position="172"/>
    </location>
</feature>
<reference evidence="3 4" key="1">
    <citation type="journal article" date="2023" name="IMA Fungus">
        <title>Comparative genomic study of the Penicillium genus elucidates a diverse pangenome and 15 lateral gene transfer events.</title>
        <authorList>
            <person name="Petersen C."/>
            <person name="Sorensen T."/>
            <person name="Nielsen M.R."/>
            <person name="Sondergaard T.E."/>
            <person name="Sorensen J.L."/>
            <person name="Fitzpatrick D.A."/>
            <person name="Frisvad J.C."/>
            <person name="Nielsen K.L."/>
        </authorList>
    </citation>
    <scope>NUCLEOTIDE SEQUENCE [LARGE SCALE GENOMIC DNA]</scope>
    <source>
        <strain evidence="3 4">IBT 35679</strain>
    </source>
</reference>
<dbReference type="AlphaFoldDB" id="A0AAD6CQY4"/>
<keyword evidence="4" id="KW-1185">Reference proteome</keyword>
<evidence type="ECO:0000313" key="4">
    <source>
        <dbReference type="Proteomes" id="UP001220324"/>
    </source>
</evidence>
<feature type="compositionally biased region" description="Polar residues" evidence="1">
    <location>
        <begin position="198"/>
        <end position="207"/>
    </location>
</feature>
<sequence>MLADTCMKSSSIKSSLRYNASVDTRPPTPVITDITRDVTSPEDTSHPTLWPVFEPYLTPTRIDPTPPDIISQLLHAELDYVKSVTGVRAPVEGSSAMALPVVTVISMTQETSSGPGGGVTDFSSHTTAMNGSASWSLDTIHKSISFAVETVHTNQKAAEALPAQTSRATSRLSPADSEHTSTEASTRYDDPTEAKNGVSFSNSTIRHSPSHTKLSHGAYGGKTFLTTDHGDQVSTSILSSTNMDTGTWTPSSSNTARTSVLGPHGAIMDGTEFSRRLSQRGVALVLGSVAGGTLVFICMVLLHRLILRLLHRSEQGSTRRGPLSIDEPFVRQIAPVSSNVADISHFSADS</sequence>
<name>A0AAD6CQY4_9EURO</name>
<keyword evidence="2" id="KW-0812">Transmembrane</keyword>
<proteinExistence type="predicted"/>
<keyword evidence="2" id="KW-0472">Membrane</keyword>
<dbReference type="EMBL" id="JAQIZZ010000007">
    <property type="protein sequence ID" value="KAJ5533379.1"/>
    <property type="molecule type" value="Genomic_DNA"/>
</dbReference>
<feature type="region of interest" description="Disordered" evidence="1">
    <location>
        <begin position="236"/>
        <end position="259"/>
    </location>
</feature>
<feature type="compositionally biased region" description="Basic and acidic residues" evidence="1">
    <location>
        <begin position="176"/>
        <end position="193"/>
    </location>
</feature>
<comment type="caution">
    <text evidence="3">The sequence shown here is derived from an EMBL/GenBank/DDBJ whole genome shotgun (WGS) entry which is preliminary data.</text>
</comment>
<evidence type="ECO:0000256" key="2">
    <source>
        <dbReference type="SAM" id="Phobius"/>
    </source>
</evidence>